<dbReference type="Proteomes" id="UP001596200">
    <property type="component" value="Unassembled WGS sequence"/>
</dbReference>
<feature type="region of interest" description="Disordered" evidence="1">
    <location>
        <begin position="1"/>
        <end position="23"/>
    </location>
</feature>
<keyword evidence="4" id="KW-1185">Reference proteome</keyword>
<dbReference type="RefSeq" id="WP_344515467.1">
    <property type="nucleotide sequence ID" value="NZ_BAAATU010000034.1"/>
</dbReference>
<comment type="caution">
    <text evidence="3">The sequence shown here is derived from an EMBL/GenBank/DDBJ whole genome shotgun (WGS) entry which is preliminary data.</text>
</comment>
<evidence type="ECO:0000256" key="2">
    <source>
        <dbReference type="SAM" id="Phobius"/>
    </source>
</evidence>
<sequence>MTRTPIDVATTPGSGRRLRDRPDSRRRPLLTRVPALALAPVLALSLIVGLPPSAPAATHTLSVTSPSLIFQRGQGAVEFGSSAASVSWTVSDEQGARVRGGTSWLSGGKATIPVADLAPGYFQLSLHAGSATDPTDLHTSFAVIEPVPDSAVGPASPFGAAVHIGRTGWGLNVLDEARKAGIAHIREDAWWDRFETAKGSYAFPAAFSAEMARARALGITPLIIANGANSLYDKGHTPSSPEGVAAFGAFAGALLKHYGRSDVEVLNEYNAGTFNNSACGRSAACYLDVLKGVNRAVKAAVPGASVVGPATIGIGNCVRADGTKCFAPDLIDHGGLEEMDAYSVHPYHYPGGPEWLGGSGDTIAGLRERIRAANGGEDKPIVLSEMGWPTDTGHGTTERQQADNLIRLYAIGLANGVSRVYWYDLVDDGGDPTDKEQNFGMLRQPVTATAANPVAVTANAPKPAAVAQAVAARMLGGKTYAGDDGLAAPAYSVRFTGGGVTTRVVWATTVRDLTVSATGPVTLVDSWGRRTVEQPTNGRLTLEAGPSPVFVEGPVAGVGAATP</sequence>
<dbReference type="InterPro" id="IPR051923">
    <property type="entry name" value="Glycosyl_Hydrolase_39"/>
</dbReference>
<feature type="transmembrane region" description="Helical" evidence="2">
    <location>
        <begin position="29"/>
        <end position="50"/>
    </location>
</feature>
<evidence type="ECO:0000313" key="4">
    <source>
        <dbReference type="Proteomes" id="UP001596200"/>
    </source>
</evidence>
<keyword evidence="2" id="KW-0472">Membrane</keyword>
<dbReference type="Gene3D" id="3.20.20.80">
    <property type="entry name" value="Glycosidases"/>
    <property type="match status" value="1"/>
</dbReference>
<reference evidence="4" key="1">
    <citation type="journal article" date="2019" name="Int. J. Syst. Evol. Microbiol.">
        <title>The Global Catalogue of Microorganisms (GCM) 10K type strain sequencing project: providing services to taxonomists for standard genome sequencing and annotation.</title>
        <authorList>
            <consortium name="The Broad Institute Genomics Platform"/>
            <consortium name="The Broad Institute Genome Sequencing Center for Infectious Disease"/>
            <person name="Wu L."/>
            <person name="Ma J."/>
        </authorList>
    </citation>
    <scope>NUCLEOTIDE SEQUENCE [LARGE SCALE GENOMIC DNA]</scope>
    <source>
        <strain evidence="4">JCM 4147</strain>
    </source>
</reference>
<dbReference type="PANTHER" id="PTHR12631:SF10">
    <property type="entry name" value="BETA-XYLOSIDASE-LIKE PROTEIN-RELATED"/>
    <property type="match status" value="1"/>
</dbReference>
<name>A0ABW1GRG7_9ACTN</name>
<organism evidence="3 4">
    <name type="scientific">Streptomyces pulveraceus</name>
    <dbReference type="NCBI Taxonomy" id="68258"/>
    <lineage>
        <taxon>Bacteria</taxon>
        <taxon>Bacillati</taxon>
        <taxon>Actinomycetota</taxon>
        <taxon>Actinomycetes</taxon>
        <taxon>Kitasatosporales</taxon>
        <taxon>Streptomycetaceae</taxon>
        <taxon>Streptomyces</taxon>
    </lineage>
</organism>
<protein>
    <submittedName>
        <fullName evidence="3">Uncharacterized protein</fullName>
    </submittedName>
</protein>
<gene>
    <name evidence="3" type="ORF">ACFP1B_25245</name>
</gene>
<evidence type="ECO:0000256" key="1">
    <source>
        <dbReference type="SAM" id="MobiDB-lite"/>
    </source>
</evidence>
<keyword evidence="2" id="KW-1133">Transmembrane helix</keyword>
<dbReference type="SUPFAM" id="SSF51445">
    <property type="entry name" value="(Trans)glycosidases"/>
    <property type="match status" value="1"/>
</dbReference>
<evidence type="ECO:0000313" key="3">
    <source>
        <dbReference type="EMBL" id="MFC5916703.1"/>
    </source>
</evidence>
<dbReference type="PANTHER" id="PTHR12631">
    <property type="entry name" value="ALPHA-L-IDURONIDASE"/>
    <property type="match status" value="1"/>
</dbReference>
<keyword evidence="2" id="KW-0812">Transmembrane</keyword>
<proteinExistence type="predicted"/>
<dbReference type="EMBL" id="JBHSPU010000022">
    <property type="protein sequence ID" value="MFC5916703.1"/>
    <property type="molecule type" value="Genomic_DNA"/>
</dbReference>
<accession>A0ABW1GRG7</accession>
<dbReference type="InterPro" id="IPR017853">
    <property type="entry name" value="GH"/>
</dbReference>